<dbReference type="EMBL" id="BTSY01000006">
    <property type="protein sequence ID" value="GMT33398.1"/>
    <property type="molecule type" value="Genomic_DNA"/>
</dbReference>
<reference evidence="3" key="1">
    <citation type="submission" date="2023-10" db="EMBL/GenBank/DDBJ databases">
        <title>Genome assembly of Pristionchus species.</title>
        <authorList>
            <person name="Yoshida K."/>
            <person name="Sommer R.J."/>
        </authorList>
    </citation>
    <scope>NUCLEOTIDE SEQUENCE</scope>
    <source>
        <strain evidence="3">RS5133</strain>
    </source>
</reference>
<evidence type="ECO:0000313" key="4">
    <source>
        <dbReference type="Proteomes" id="UP001432322"/>
    </source>
</evidence>
<dbReference type="InterPro" id="IPR050341">
    <property type="entry name" value="PP1_catalytic_subunit"/>
</dbReference>
<evidence type="ECO:0000313" key="3">
    <source>
        <dbReference type="EMBL" id="GMT33398.1"/>
    </source>
</evidence>
<dbReference type="InterPro" id="IPR006186">
    <property type="entry name" value="Ser/Thr-sp_prot-phosphatase"/>
</dbReference>
<name>A0AAV5WRZ7_9BILA</name>
<protein>
    <recommendedName>
        <fullName evidence="1">Serine/threonine-protein phosphatase</fullName>
        <ecNumber evidence="1">3.1.3.16</ecNumber>
    </recommendedName>
</protein>
<dbReference type="SMART" id="SM00156">
    <property type="entry name" value="PP2Ac"/>
    <property type="match status" value="1"/>
</dbReference>
<dbReference type="CDD" id="cd00144">
    <property type="entry name" value="MPP_PPP_family"/>
    <property type="match status" value="1"/>
</dbReference>
<evidence type="ECO:0000259" key="2">
    <source>
        <dbReference type="PROSITE" id="PS00125"/>
    </source>
</evidence>
<keyword evidence="4" id="KW-1185">Reference proteome</keyword>
<dbReference type="InterPro" id="IPR029052">
    <property type="entry name" value="Metallo-depent_PP-like"/>
</dbReference>
<comment type="similarity">
    <text evidence="1">Belongs to the PPP phosphatase family.</text>
</comment>
<dbReference type="PROSITE" id="PS00125">
    <property type="entry name" value="SER_THR_PHOSPHATASE"/>
    <property type="match status" value="1"/>
</dbReference>
<dbReference type="GO" id="GO:0005737">
    <property type="term" value="C:cytoplasm"/>
    <property type="evidence" value="ECO:0007669"/>
    <property type="project" value="TreeGrafter"/>
</dbReference>
<feature type="non-terminal residue" evidence="3">
    <location>
        <position position="1"/>
    </location>
</feature>
<dbReference type="PANTHER" id="PTHR11668:SF491">
    <property type="entry name" value="SERINE_THREONINE-PROTEIN PHOSPHATASE"/>
    <property type="match status" value="1"/>
</dbReference>
<proteinExistence type="inferred from homology"/>
<dbReference type="PRINTS" id="PR00114">
    <property type="entry name" value="STPHPHTASE"/>
</dbReference>
<comment type="caution">
    <text evidence="3">The sequence shown here is derived from an EMBL/GenBank/DDBJ whole genome shotgun (WGS) entry which is preliminary data.</text>
</comment>
<dbReference type="SUPFAM" id="SSF56300">
    <property type="entry name" value="Metallo-dependent phosphatases"/>
    <property type="match status" value="1"/>
</dbReference>
<dbReference type="GO" id="GO:0004722">
    <property type="term" value="F:protein serine/threonine phosphatase activity"/>
    <property type="evidence" value="ECO:0007669"/>
    <property type="project" value="UniProtKB-EC"/>
</dbReference>
<dbReference type="GO" id="GO:0005634">
    <property type="term" value="C:nucleus"/>
    <property type="evidence" value="ECO:0007669"/>
    <property type="project" value="TreeGrafter"/>
</dbReference>
<dbReference type="InterPro" id="IPR004843">
    <property type="entry name" value="Calcineurin-like_PHP"/>
</dbReference>
<dbReference type="AlphaFoldDB" id="A0AAV5WRZ7"/>
<comment type="catalytic activity">
    <reaction evidence="1">
        <text>O-phospho-L-threonyl-[protein] + H2O = L-threonyl-[protein] + phosphate</text>
        <dbReference type="Rhea" id="RHEA:47004"/>
        <dbReference type="Rhea" id="RHEA-COMP:11060"/>
        <dbReference type="Rhea" id="RHEA-COMP:11605"/>
        <dbReference type="ChEBI" id="CHEBI:15377"/>
        <dbReference type="ChEBI" id="CHEBI:30013"/>
        <dbReference type="ChEBI" id="CHEBI:43474"/>
        <dbReference type="ChEBI" id="CHEBI:61977"/>
        <dbReference type="EC" id="3.1.3.16"/>
    </reaction>
</comment>
<dbReference type="Pfam" id="PF00149">
    <property type="entry name" value="Metallophos"/>
    <property type="match status" value="1"/>
</dbReference>
<dbReference type="PANTHER" id="PTHR11668">
    <property type="entry name" value="SERINE/THREONINE PROTEIN PHOSPHATASE"/>
    <property type="match status" value="1"/>
</dbReference>
<dbReference type="Gene3D" id="3.60.21.10">
    <property type="match status" value="1"/>
</dbReference>
<dbReference type="EC" id="3.1.3.16" evidence="1"/>
<keyword evidence="1" id="KW-0378">Hydrolase</keyword>
<feature type="domain" description="Serine/threonine specific protein phosphatases" evidence="2">
    <location>
        <begin position="84"/>
        <end position="89"/>
    </location>
</feature>
<accession>A0AAV5WRZ7</accession>
<sequence>STEKMLIECNVPFVAVGDIHGQYNDLLRMFNAFNDPKNPSRKPGYVTSRYVFMGDYVDRGKQSLEVLMVLFCLKIQFPKSYCLLRGNHESKAINRVYGFQQELIERFDRDDGRELFMKFNELFTHMPIACLAGGSILLMHGGISPLLQTLEDIRSIPKPMIDPNSNPLACDLMWSDPMLDLKGHRPNEVRGVSIHFGEDLLLEVMKRLGLTLVVRGHQMMMNGFNFFANGKLVTVFTAASYYPDRPNHGAVMHVTKEGRNGFKILSPMEDEVGR</sequence>
<organism evidence="3 4">
    <name type="scientific">Pristionchus fissidentatus</name>
    <dbReference type="NCBI Taxonomy" id="1538716"/>
    <lineage>
        <taxon>Eukaryota</taxon>
        <taxon>Metazoa</taxon>
        <taxon>Ecdysozoa</taxon>
        <taxon>Nematoda</taxon>
        <taxon>Chromadorea</taxon>
        <taxon>Rhabditida</taxon>
        <taxon>Rhabditina</taxon>
        <taxon>Diplogasteromorpha</taxon>
        <taxon>Diplogasteroidea</taxon>
        <taxon>Neodiplogasteridae</taxon>
        <taxon>Pristionchus</taxon>
    </lineage>
</organism>
<dbReference type="Proteomes" id="UP001432322">
    <property type="component" value="Unassembled WGS sequence"/>
</dbReference>
<evidence type="ECO:0000256" key="1">
    <source>
        <dbReference type="RuleBase" id="RU004273"/>
    </source>
</evidence>
<gene>
    <name evidence="3" type="ORF">PFISCL1PPCAC_24695</name>
</gene>